<keyword evidence="2" id="KW-1185">Reference proteome</keyword>
<dbReference type="EMBL" id="FRXN01000003">
    <property type="protein sequence ID" value="SHO63391.1"/>
    <property type="molecule type" value="Genomic_DNA"/>
</dbReference>
<dbReference type="RefSeq" id="WP_342039404.1">
    <property type="nucleotide sequence ID" value="NZ_FRXN01000003.1"/>
</dbReference>
<sequence length="85" mass="9963">MEMNEDEFDLLDELYFVQPFSYLQEILGWEDSKILEILDSLYQKAFIKCLSAPDEERFDQVDILKDGKELLFLATKKGLMAHNAL</sequence>
<gene>
    <name evidence="1" type="ORF">SAMN04488108_2722</name>
</gene>
<accession>A0A1M7ZEN9</accession>
<evidence type="ECO:0000313" key="2">
    <source>
        <dbReference type="Proteomes" id="UP000184609"/>
    </source>
</evidence>
<reference evidence="2" key="1">
    <citation type="submission" date="2016-12" db="EMBL/GenBank/DDBJ databases">
        <authorList>
            <person name="Varghese N."/>
            <person name="Submissions S."/>
        </authorList>
    </citation>
    <scope>NUCLEOTIDE SEQUENCE [LARGE SCALE GENOMIC DNA]</scope>
    <source>
        <strain evidence="2">DSM 25035</strain>
    </source>
</reference>
<evidence type="ECO:0000313" key="1">
    <source>
        <dbReference type="EMBL" id="SHO63391.1"/>
    </source>
</evidence>
<name>A0A1M7ZEN9_9BACT</name>
<dbReference type="Proteomes" id="UP000184609">
    <property type="component" value="Unassembled WGS sequence"/>
</dbReference>
<dbReference type="STRING" id="1073327.SAMN04488108_2722"/>
<organism evidence="1 2">
    <name type="scientific">Algoriphagus zhangzhouensis</name>
    <dbReference type="NCBI Taxonomy" id="1073327"/>
    <lineage>
        <taxon>Bacteria</taxon>
        <taxon>Pseudomonadati</taxon>
        <taxon>Bacteroidota</taxon>
        <taxon>Cytophagia</taxon>
        <taxon>Cytophagales</taxon>
        <taxon>Cyclobacteriaceae</taxon>
        <taxon>Algoriphagus</taxon>
    </lineage>
</organism>
<protein>
    <submittedName>
        <fullName evidence="1">Uncharacterized protein</fullName>
    </submittedName>
</protein>
<proteinExistence type="predicted"/>
<dbReference type="AlphaFoldDB" id="A0A1M7ZEN9"/>